<feature type="transmembrane region" description="Helical" evidence="1">
    <location>
        <begin position="204"/>
        <end position="226"/>
    </location>
</feature>
<keyword evidence="1" id="KW-1133">Transmembrane helix</keyword>
<dbReference type="AlphaFoldDB" id="A0A9X0U7D5"/>
<evidence type="ECO:0000313" key="3">
    <source>
        <dbReference type="Proteomes" id="UP000535182"/>
    </source>
</evidence>
<keyword evidence="1" id="KW-0812">Transmembrane</keyword>
<keyword evidence="1" id="KW-0472">Membrane</keyword>
<dbReference type="Proteomes" id="UP000535182">
    <property type="component" value="Unassembled WGS sequence"/>
</dbReference>
<comment type="caution">
    <text evidence="2">The sequence shown here is derived from an EMBL/GenBank/DDBJ whole genome shotgun (WGS) entry which is preliminary data.</text>
</comment>
<gene>
    <name evidence="2" type="ORF">HDF14_004514</name>
</gene>
<reference evidence="2 3" key="1">
    <citation type="submission" date="2020-08" db="EMBL/GenBank/DDBJ databases">
        <title>Genomic Encyclopedia of Type Strains, Phase IV (KMG-V): Genome sequencing to study the core and pangenomes of soil and plant-associated prokaryotes.</title>
        <authorList>
            <person name="Whitman W."/>
        </authorList>
    </citation>
    <scope>NUCLEOTIDE SEQUENCE [LARGE SCALE GENOMIC DNA]</scope>
    <source>
        <strain evidence="2 3">X5P2</strain>
    </source>
</reference>
<evidence type="ECO:0000256" key="1">
    <source>
        <dbReference type="SAM" id="Phobius"/>
    </source>
</evidence>
<feature type="transmembrane region" description="Helical" evidence="1">
    <location>
        <begin position="171"/>
        <end position="192"/>
    </location>
</feature>
<feature type="transmembrane region" description="Helical" evidence="1">
    <location>
        <begin position="59"/>
        <end position="77"/>
    </location>
</feature>
<feature type="transmembrane region" description="Helical" evidence="1">
    <location>
        <begin position="89"/>
        <end position="108"/>
    </location>
</feature>
<accession>A0A9X0U7D5</accession>
<organism evidence="2 3">
    <name type="scientific">Tunturiibacter gelidiferens</name>
    <dbReference type="NCBI Taxonomy" id="3069689"/>
    <lineage>
        <taxon>Bacteria</taxon>
        <taxon>Pseudomonadati</taxon>
        <taxon>Acidobacteriota</taxon>
        <taxon>Terriglobia</taxon>
        <taxon>Terriglobales</taxon>
        <taxon>Acidobacteriaceae</taxon>
        <taxon>Tunturiibacter</taxon>
    </lineage>
</organism>
<keyword evidence="3" id="KW-1185">Reference proteome</keyword>
<feature type="transmembrane region" description="Helical" evidence="1">
    <location>
        <begin position="36"/>
        <end position="52"/>
    </location>
</feature>
<proteinExistence type="predicted"/>
<feature type="transmembrane region" description="Helical" evidence="1">
    <location>
        <begin position="144"/>
        <end position="164"/>
    </location>
</feature>
<dbReference type="RefSeq" id="WP_183980712.1">
    <property type="nucleotide sequence ID" value="NZ_JACHEB010000012.1"/>
</dbReference>
<evidence type="ECO:0000313" key="2">
    <source>
        <dbReference type="EMBL" id="MBB5330877.1"/>
    </source>
</evidence>
<name>A0A9X0U7D5_9BACT</name>
<sequence length="290" mass="31317">MMRRAVWIAFAAVCVLSATSWIVPRSEGLPTLELQGIRYGLIGVFAFLEARGRVRFGRVGLRVAAAGMGFFGVPIVVGEWARFGVPETSRSALFAMVPVVVVMVVAAGDEERGVRRFLVPALVGLGGLLLLLPLQFSGSVRGRLMQAAVCLVVILVGLSSVWLYRLLRGWTLAEALAAVCLSNAAFLLASTAVRGELVWQWNELASVVSLSSLVDLVEVVLLVWLLREMMPVRFASRYLVIPLLTLIEGYGLIRPGLTVRVISGLVLLAAGAGMLLFLEVGEEETVLSLR</sequence>
<protein>
    <submittedName>
        <fullName evidence="2">Uncharacterized protein</fullName>
    </submittedName>
</protein>
<feature type="transmembrane region" description="Helical" evidence="1">
    <location>
        <begin position="117"/>
        <end position="138"/>
    </location>
</feature>
<feature type="transmembrane region" description="Helical" evidence="1">
    <location>
        <begin position="259"/>
        <end position="280"/>
    </location>
</feature>
<dbReference type="EMBL" id="JACHEB010000012">
    <property type="protein sequence ID" value="MBB5330877.1"/>
    <property type="molecule type" value="Genomic_DNA"/>
</dbReference>